<dbReference type="PANTHER" id="PTHR13954">
    <property type="entry name" value="IRE1-RELATED"/>
    <property type="match status" value="1"/>
</dbReference>
<evidence type="ECO:0000313" key="7">
    <source>
        <dbReference type="Proteomes" id="UP000000305"/>
    </source>
</evidence>
<dbReference type="Pfam" id="PF00069">
    <property type="entry name" value="Pkinase"/>
    <property type="match status" value="2"/>
</dbReference>
<dbReference type="PROSITE" id="PS50011">
    <property type="entry name" value="PROTEIN_KINASE_DOM"/>
    <property type="match status" value="2"/>
</dbReference>
<keyword evidence="4" id="KW-0418">Kinase</keyword>
<dbReference type="EMBL" id="GL732704">
    <property type="protein sequence ID" value="EFX66400.1"/>
    <property type="molecule type" value="Genomic_DNA"/>
</dbReference>
<dbReference type="FunFam" id="3.30.200.20:FF:000630">
    <property type="entry name" value="Uncharacterized protein"/>
    <property type="match status" value="2"/>
</dbReference>
<dbReference type="STRING" id="6669.E9HP95"/>
<dbReference type="eggNOG" id="KOG1027">
    <property type="taxonomic scope" value="Eukaryota"/>
</dbReference>
<dbReference type="Gene3D" id="3.30.200.20">
    <property type="entry name" value="Phosphorylase Kinase, domain 1"/>
    <property type="match status" value="2"/>
</dbReference>
<dbReference type="KEGG" id="dpx:DAPPUDRAFT_263176"/>
<feature type="domain" description="Protein kinase" evidence="5">
    <location>
        <begin position="294"/>
        <end position="483"/>
    </location>
</feature>
<dbReference type="PROSITE" id="PS00107">
    <property type="entry name" value="PROTEIN_KINASE_ATP"/>
    <property type="match status" value="1"/>
</dbReference>
<dbReference type="Proteomes" id="UP000000305">
    <property type="component" value="Unassembled WGS sequence"/>
</dbReference>
<dbReference type="GO" id="GO:0004674">
    <property type="term" value="F:protein serine/threonine kinase activity"/>
    <property type="evidence" value="ECO:0000318"/>
    <property type="project" value="GO_Central"/>
</dbReference>
<dbReference type="GO" id="GO:0004521">
    <property type="term" value="F:RNA endonuclease activity"/>
    <property type="evidence" value="ECO:0000318"/>
    <property type="project" value="GO_Central"/>
</dbReference>
<feature type="domain" description="Protein kinase" evidence="5">
    <location>
        <begin position="13"/>
        <end position="290"/>
    </location>
</feature>
<dbReference type="HOGENOM" id="CLU_565330_0_0_1"/>
<dbReference type="OrthoDB" id="6370559at2759"/>
<evidence type="ECO:0000256" key="3">
    <source>
        <dbReference type="PROSITE-ProRule" id="PRU10141"/>
    </source>
</evidence>
<dbReference type="FunFam" id="1.10.510.10:FF:001696">
    <property type="entry name" value="Uncharacterized protein"/>
    <property type="match status" value="1"/>
</dbReference>
<dbReference type="Gene3D" id="1.10.510.10">
    <property type="entry name" value="Transferase(Phosphotransferase) domain 1"/>
    <property type="match status" value="2"/>
</dbReference>
<dbReference type="GO" id="GO:0070059">
    <property type="term" value="P:intrinsic apoptotic signaling pathway in response to endoplasmic reticulum stress"/>
    <property type="evidence" value="ECO:0000318"/>
    <property type="project" value="GO_Central"/>
</dbReference>
<dbReference type="GO" id="GO:0005783">
    <property type="term" value="C:endoplasmic reticulum"/>
    <property type="evidence" value="ECO:0000318"/>
    <property type="project" value="GO_Central"/>
</dbReference>
<dbReference type="InterPro" id="IPR045133">
    <property type="entry name" value="IRE1/2-like"/>
</dbReference>
<accession>E9HP95</accession>
<dbReference type="InterPro" id="IPR011009">
    <property type="entry name" value="Kinase-like_dom_sf"/>
</dbReference>
<dbReference type="PANTHER" id="PTHR13954:SF6">
    <property type="entry name" value="NON-SPECIFIC SERINE_THREONINE PROTEIN KINASE"/>
    <property type="match status" value="1"/>
</dbReference>
<dbReference type="PhylomeDB" id="E9HP95"/>
<dbReference type="SMART" id="SM00220">
    <property type="entry name" value="S_TKc"/>
    <property type="match status" value="1"/>
</dbReference>
<dbReference type="InterPro" id="IPR000719">
    <property type="entry name" value="Prot_kinase_dom"/>
</dbReference>
<dbReference type="PROSITE" id="PS00108">
    <property type="entry name" value="PROTEIN_KINASE_ST"/>
    <property type="match status" value="2"/>
</dbReference>
<proteinExistence type="inferred from homology"/>
<gene>
    <name evidence="6" type="ORF">DAPPUDRAFT_263176</name>
</gene>
<dbReference type="GO" id="GO:0005524">
    <property type="term" value="F:ATP binding"/>
    <property type="evidence" value="ECO:0007669"/>
    <property type="project" value="UniProtKB-UniRule"/>
</dbReference>
<dbReference type="GO" id="GO:0051082">
    <property type="term" value="F:unfolded protein binding"/>
    <property type="evidence" value="ECO:0000318"/>
    <property type="project" value="GO_Central"/>
</dbReference>
<name>E9HP95_DAPPU</name>
<keyword evidence="7" id="KW-1185">Reference proteome</keyword>
<keyword evidence="1 3" id="KW-0547">Nucleotide-binding</keyword>
<organism evidence="6 7">
    <name type="scientific">Daphnia pulex</name>
    <name type="common">Water flea</name>
    <dbReference type="NCBI Taxonomy" id="6669"/>
    <lineage>
        <taxon>Eukaryota</taxon>
        <taxon>Metazoa</taxon>
        <taxon>Ecdysozoa</taxon>
        <taxon>Arthropoda</taxon>
        <taxon>Crustacea</taxon>
        <taxon>Branchiopoda</taxon>
        <taxon>Diplostraca</taxon>
        <taxon>Cladocera</taxon>
        <taxon>Anomopoda</taxon>
        <taxon>Daphniidae</taxon>
        <taxon>Daphnia</taxon>
    </lineage>
</organism>
<dbReference type="InterPro" id="IPR017441">
    <property type="entry name" value="Protein_kinase_ATP_BS"/>
</dbReference>
<keyword evidence="4" id="KW-0808">Transferase</keyword>
<sequence length="483" mass="55403">MATNSNVSLSISIDREKVLGKVAYGIIYEGTWRRRKVAVKRIPIEKVQNNKGGEETLQYLYHPHVVKLYHVDSNLDFRYYALELCQASLDQKFLNETDPRKYRGPMPPEKEVCLQLAKGLAHIHENCLLHRDIKPHNVLIWVDSTGEKVVMKWAYFGLSKQVNPRGSHSISEVRGTRNWLSPEILTIMMEGNVGKTTSPDIRPRGTVKSDVFSAGLVFGYYLLGGDHPFGSEKNIEENIGNNEPVNLPKIKDPSMHAIIMEMLKYKPDKRISSADVVSRLNNLIEFHVSLRIKIDRNAVLGRGYYGIVFKGEWNNKRVAVKRIVLAQCENNEREKEALKWLDHPNVVKLYHVESDIDFRYYALELCQLSLNQLFNGDEAQKNYQEKMPPEKEVCLQLAKGLAHIHEKGFIYWDIKPQNVFISLHHPTDGGNVSMKCADFRLSSPLNDRGSFSTTEHNTRPDNWLAPDVKKEPLKVTFFPQVHC</sequence>
<evidence type="ECO:0000256" key="4">
    <source>
        <dbReference type="RuleBase" id="RU000304"/>
    </source>
</evidence>
<keyword evidence="4" id="KW-0723">Serine/threonine-protein kinase</keyword>
<dbReference type="GO" id="GO:0036498">
    <property type="term" value="P:IRE1-mediated unfolded protein response"/>
    <property type="evidence" value="ECO:0000318"/>
    <property type="project" value="GO_Central"/>
</dbReference>
<evidence type="ECO:0000256" key="1">
    <source>
        <dbReference type="ARBA" id="ARBA00022741"/>
    </source>
</evidence>
<dbReference type="InParanoid" id="E9HP95"/>
<feature type="binding site" evidence="3">
    <location>
        <position position="321"/>
    </location>
    <ligand>
        <name>ATP</name>
        <dbReference type="ChEBI" id="CHEBI:30616"/>
    </ligand>
</feature>
<dbReference type="SUPFAM" id="SSF56112">
    <property type="entry name" value="Protein kinase-like (PK-like)"/>
    <property type="match status" value="2"/>
</dbReference>
<dbReference type="InterPro" id="IPR008271">
    <property type="entry name" value="Ser/Thr_kinase_AS"/>
</dbReference>
<reference evidence="6 7" key="1">
    <citation type="journal article" date="2011" name="Science">
        <title>The ecoresponsive genome of Daphnia pulex.</title>
        <authorList>
            <person name="Colbourne J.K."/>
            <person name="Pfrender M.E."/>
            <person name="Gilbert D."/>
            <person name="Thomas W.K."/>
            <person name="Tucker A."/>
            <person name="Oakley T.H."/>
            <person name="Tokishita S."/>
            <person name="Aerts A."/>
            <person name="Arnold G.J."/>
            <person name="Basu M.K."/>
            <person name="Bauer D.J."/>
            <person name="Caceres C.E."/>
            <person name="Carmel L."/>
            <person name="Casola C."/>
            <person name="Choi J.H."/>
            <person name="Detter J.C."/>
            <person name="Dong Q."/>
            <person name="Dusheyko S."/>
            <person name="Eads B.D."/>
            <person name="Frohlich T."/>
            <person name="Geiler-Samerotte K.A."/>
            <person name="Gerlach D."/>
            <person name="Hatcher P."/>
            <person name="Jogdeo S."/>
            <person name="Krijgsveld J."/>
            <person name="Kriventseva E.V."/>
            <person name="Kultz D."/>
            <person name="Laforsch C."/>
            <person name="Lindquist E."/>
            <person name="Lopez J."/>
            <person name="Manak J.R."/>
            <person name="Muller J."/>
            <person name="Pangilinan J."/>
            <person name="Patwardhan R.P."/>
            <person name="Pitluck S."/>
            <person name="Pritham E.J."/>
            <person name="Rechtsteiner A."/>
            <person name="Rho M."/>
            <person name="Rogozin I.B."/>
            <person name="Sakarya O."/>
            <person name="Salamov A."/>
            <person name="Schaack S."/>
            <person name="Shapiro H."/>
            <person name="Shiga Y."/>
            <person name="Skalitzky C."/>
            <person name="Smith Z."/>
            <person name="Souvorov A."/>
            <person name="Sung W."/>
            <person name="Tang Z."/>
            <person name="Tsuchiya D."/>
            <person name="Tu H."/>
            <person name="Vos H."/>
            <person name="Wang M."/>
            <person name="Wolf Y.I."/>
            <person name="Yamagata H."/>
            <person name="Yamada T."/>
            <person name="Ye Y."/>
            <person name="Shaw J.R."/>
            <person name="Andrews J."/>
            <person name="Crease T.J."/>
            <person name="Tang H."/>
            <person name="Lucas S.M."/>
            <person name="Robertson H.M."/>
            <person name="Bork P."/>
            <person name="Koonin E.V."/>
            <person name="Zdobnov E.M."/>
            <person name="Grigoriev I.V."/>
            <person name="Lynch M."/>
            <person name="Boore J.L."/>
        </authorList>
    </citation>
    <scope>NUCLEOTIDE SEQUENCE [LARGE SCALE GENOMIC DNA]</scope>
</reference>
<dbReference type="AlphaFoldDB" id="E9HP95"/>
<evidence type="ECO:0000259" key="5">
    <source>
        <dbReference type="PROSITE" id="PS50011"/>
    </source>
</evidence>
<evidence type="ECO:0000256" key="2">
    <source>
        <dbReference type="ARBA" id="ARBA00022840"/>
    </source>
</evidence>
<evidence type="ECO:0000313" key="6">
    <source>
        <dbReference type="EMBL" id="EFX66400.1"/>
    </source>
</evidence>
<keyword evidence="2 3" id="KW-0067">ATP-binding</keyword>
<comment type="similarity">
    <text evidence="4">Belongs to the protein kinase superfamily.</text>
</comment>
<protein>
    <recommendedName>
        <fullName evidence="5">Protein kinase domain-containing protein</fullName>
    </recommendedName>
</protein>